<dbReference type="InterPro" id="IPR021109">
    <property type="entry name" value="Peptidase_aspartic_dom_sf"/>
</dbReference>
<protein>
    <recommendedName>
        <fullName evidence="3">Peptidase A2 domain-containing protein</fullName>
    </recommendedName>
</protein>
<feature type="non-terminal residue" evidence="4">
    <location>
        <position position="1681"/>
    </location>
</feature>
<evidence type="ECO:0000259" key="3">
    <source>
        <dbReference type="PROSITE" id="PS50175"/>
    </source>
</evidence>
<dbReference type="InterPro" id="IPR005162">
    <property type="entry name" value="Retrotrans_gag_dom"/>
</dbReference>
<dbReference type="Pfam" id="PF03732">
    <property type="entry name" value="Retrotrans_gag"/>
    <property type="match status" value="1"/>
</dbReference>
<feature type="compositionally biased region" description="Basic and acidic residues" evidence="2">
    <location>
        <begin position="110"/>
        <end position="120"/>
    </location>
</feature>
<dbReference type="OrthoDB" id="116642at2759"/>
<dbReference type="InterPro" id="IPR051320">
    <property type="entry name" value="Viral_Replic_Matur_Polypro"/>
</dbReference>
<dbReference type="PANTHER" id="PTHR33064">
    <property type="entry name" value="POL PROTEIN"/>
    <property type="match status" value="1"/>
</dbReference>
<reference evidence="4 5" key="1">
    <citation type="submission" date="2013-11" db="EMBL/GenBank/DDBJ databases">
        <title>The Genome Sequence of Phytophthora parasitica P1976.</title>
        <authorList>
            <consortium name="The Broad Institute Genomics Platform"/>
            <person name="Russ C."/>
            <person name="Tyler B."/>
            <person name="Panabieres F."/>
            <person name="Shan W."/>
            <person name="Tripathy S."/>
            <person name="Grunwald N."/>
            <person name="Machado M."/>
            <person name="Johnson C.S."/>
            <person name="Walker B."/>
            <person name="Young S."/>
            <person name="Zeng Q."/>
            <person name="Gargeya S."/>
            <person name="Fitzgerald M."/>
            <person name="Haas B."/>
            <person name="Abouelleil A."/>
            <person name="Allen A.W."/>
            <person name="Alvarado L."/>
            <person name="Arachchi H.M."/>
            <person name="Berlin A.M."/>
            <person name="Chapman S.B."/>
            <person name="Gainer-Dewar J."/>
            <person name="Goldberg J."/>
            <person name="Griggs A."/>
            <person name="Gujja S."/>
            <person name="Hansen M."/>
            <person name="Howarth C."/>
            <person name="Imamovic A."/>
            <person name="Ireland A."/>
            <person name="Larimer J."/>
            <person name="McCowan C."/>
            <person name="Murphy C."/>
            <person name="Pearson M."/>
            <person name="Poon T.W."/>
            <person name="Priest M."/>
            <person name="Roberts A."/>
            <person name="Saif S."/>
            <person name="Shea T."/>
            <person name="Sisk P."/>
            <person name="Sykes S."/>
            <person name="Wortman J."/>
            <person name="Nusbaum C."/>
            <person name="Birren B."/>
        </authorList>
    </citation>
    <scope>NUCLEOTIDE SEQUENCE [LARGE SCALE GENOMIC DNA]</scope>
    <source>
        <strain evidence="4 5">P1976</strain>
    </source>
</reference>
<dbReference type="Gene3D" id="3.10.10.10">
    <property type="entry name" value="HIV Type 1 Reverse Transcriptase, subunit A, domain 1"/>
    <property type="match status" value="1"/>
</dbReference>
<feature type="region of interest" description="Disordered" evidence="2">
    <location>
        <begin position="214"/>
        <end position="315"/>
    </location>
</feature>
<feature type="region of interest" description="Disordered" evidence="2">
    <location>
        <begin position="578"/>
        <end position="673"/>
    </location>
</feature>
<dbReference type="Proteomes" id="UP000028582">
    <property type="component" value="Unassembled WGS sequence"/>
</dbReference>
<gene>
    <name evidence="4" type="ORF">F444_22256</name>
</gene>
<feature type="compositionally biased region" description="Acidic residues" evidence="2">
    <location>
        <begin position="91"/>
        <end position="109"/>
    </location>
</feature>
<dbReference type="InterPro" id="IPR001995">
    <property type="entry name" value="Peptidase_A2_cat"/>
</dbReference>
<feature type="compositionally biased region" description="Acidic residues" evidence="2">
    <location>
        <begin position="596"/>
        <end position="622"/>
    </location>
</feature>
<feature type="compositionally biased region" description="Basic and acidic residues" evidence="2">
    <location>
        <begin position="1"/>
        <end position="10"/>
    </location>
</feature>
<feature type="compositionally biased region" description="Basic and acidic residues" evidence="2">
    <location>
        <begin position="531"/>
        <end position="558"/>
    </location>
</feature>
<evidence type="ECO:0000256" key="1">
    <source>
        <dbReference type="ARBA" id="ARBA00022801"/>
    </source>
</evidence>
<dbReference type="Pfam" id="PF00078">
    <property type="entry name" value="RVT_1"/>
    <property type="match status" value="1"/>
</dbReference>
<accession>A0A080YY86</accession>
<evidence type="ECO:0000313" key="4">
    <source>
        <dbReference type="EMBL" id="ETO59347.1"/>
    </source>
</evidence>
<feature type="domain" description="Peptidase A2" evidence="3">
    <location>
        <begin position="845"/>
        <end position="859"/>
    </location>
</feature>
<dbReference type="Gene3D" id="2.40.70.10">
    <property type="entry name" value="Acid Proteases"/>
    <property type="match status" value="1"/>
</dbReference>
<dbReference type="Gene3D" id="3.30.70.270">
    <property type="match status" value="3"/>
</dbReference>
<dbReference type="InterPro" id="IPR043502">
    <property type="entry name" value="DNA/RNA_pol_sf"/>
</dbReference>
<dbReference type="Pfam" id="PF13650">
    <property type="entry name" value="Asp_protease_2"/>
    <property type="match status" value="1"/>
</dbReference>
<evidence type="ECO:0000256" key="2">
    <source>
        <dbReference type="SAM" id="MobiDB-lite"/>
    </source>
</evidence>
<feature type="compositionally biased region" description="Low complexity" evidence="2">
    <location>
        <begin position="1195"/>
        <end position="1204"/>
    </location>
</feature>
<feature type="compositionally biased region" description="Acidic residues" evidence="2">
    <location>
        <begin position="303"/>
        <end position="315"/>
    </location>
</feature>
<dbReference type="InterPro" id="IPR000477">
    <property type="entry name" value="RT_dom"/>
</dbReference>
<feature type="compositionally biased region" description="Basic and acidic residues" evidence="2">
    <location>
        <begin position="1208"/>
        <end position="1220"/>
    </location>
</feature>
<feature type="region of interest" description="Disordered" evidence="2">
    <location>
        <begin position="1142"/>
        <end position="1224"/>
    </location>
</feature>
<dbReference type="PANTHER" id="PTHR33064:SF37">
    <property type="entry name" value="RIBONUCLEASE H"/>
    <property type="match status" value="1"/>
</dbReference>
<dbReference type="GO" id="GO:0004190">
    <property type="term" value="F:aspartic-type endopeptidase activity"/>
    <property type="evidence" value="ECO:0007669"/>
    <property type="project" value="InterPro"/>
</dbReference>
<dbReference type="InterPro" id="IPR043128">
    <property type="entry name" value="Rev_trsase/Diguanyl_cyclase"/>
</dbReference>
<feature type="region of interest" description="Disordered" evidence="2">
    <location>
        <begin position="91"/>
        <end position="120"/>
    </location>
</feature>
<proteinExistence type="predicted"/>
<dbReference type="InterPro" id="IPR001969">
    <property type="entry name" value="Aspartic_peptidase_AS"/>
</dbReference>
<organism evidence="4 5">
    <name type="scientific">Phytophthora nicotianae P1976</name>
    <dbReference type="NCBI Taxonomy" id="1317066"/>
    <lineage>
        <taxon>Eukaryota</taxon>
        <taxon>Sar</taxon>
        <taxon>Stramenopiles</taxon>
        <taxon>Oomycota</taxon>
        <taxon>Peronosporomycetes</taxon>
        <taxon>Peronosporales</taxon>
        <taxon>Peronosporaceae</taxon>
        <taxon>Phytophthora</taxon>
    </lineage>
</organism>
<dbReference type="GO" id="GO:0006508">
    <property type="term" value="P:proteolysis"/>
    <property type="evidence" value="ECO:0007669"/>
    <property type="project" value="InterPro"/>
</dbReference>
<keyword evidence="1" id="KW-0378">Hydrolase</keyword>
<feature type="region of interest" description="Disordered" evidence="2">
    <location>
        <begin position="1"/>
        <end position="73"/>
    </location>
</feature>
<dbReference type="CDD" id="cd01647">
    <property type="entry name" value="RT_LTR"/>
    <property type="match status" value="1"/>
</dbReference>
<feature type="compositionally biased region" description="Acidic residues" evidence="2">
    <location>
        <begin position="45"/>
        <end position="54"/>
    </location>
</feature>
<feature type="compositionally biased region" description="Acidic residues" evidence="2">
    <location>
        <begin position="1147"/>
        <end position="1164"/>
    </location>
</feature>
<dbReference type="PROSITE" id="PS50175">
    <property type="entry name" value="ASP_PROT_RETROV"/>
    <property type="match status" value="1"/>
</dbReference>
<comment type="caution">
    <text evidence="4">The sequence shown here is derived from an EMBL/GenBank/DDBJ whole genome shotgun (WGS) entry which is preliminary data.</text>
</comment>
<feature type="region of interest" description="Disordered" evidence="2">
    <location>
        <begin position="519"/>
        <end position="565"/>
    </location>
</feature>
<evidence type="ECO:0000313" key="5">
    <source>
        <dbReference type="Proteomes" id="UP000028582"/>
    </source>
</evidence>
<dbReference type="PROSITE" id="PS00141">
    <property type="entry name" value="ASP_PROTEASE"/>
    <property type="match status" value="1"/>
</dbReference>
<dbReference type="SUPFAM" id="SSF50630">
    <property type="entry name" value="Acid proteases"/>
    <property type="match status" value="1"/>
</dbReference>
<name>A0A080YY86_PHYNI</name>
<dbReference type="EMBL" id="ANJA01004118">
    <property type="protein sequence ID" value="ETO59347.1"/>
    <property type="molecule type" value="Genomic_DNA"/>
</dbReference>
<dbReference type="CDD" id="cd00303">
    <property type="entry name" value="retropepsin_like"/>
    <property type="match status" value="1"/>
</dbReference>
<dbReference type="SUPFAM" id="SSF56672">
    <property type="entry name" value="DNA/RNA polymerases"/>
    <property type="match status" value="1"/>
</dbReference>
<sequence>MKSSGARDGDSSSPPDTPRMATIAERSVSFEDDAAYDLDTKEDDKDADDYDDQEEKAAVPEMATPDTPEGAMVATTRSGGVKSLARNLVDELDEVAGPEPTYPDDDGDDDVSKLPRNTEKGRYEAAVYGDDDDGGNELAWPVNLTSTRQFAENTVSLLMAMGCEAQAYPTEAALRDWSPSEAGTDLQKWKKKLRMAFGATNSSAGRHPVARQAGDIIDPSQIPLPQTPKKGTGSSAREKQADATFAASAERSPYFQDSHMVTPRSASRTARLSRENDHSRPTRSTQHGSSRHPGWRLSGRDDSSDDDDDLSGFIGDGDDLAAEFARQIQEASCMDDTNATPTIELATHRPLAQIKPFHGCRGKQENSVQWLRAFVYEMKGTRTPTTRWCEPFQLSLRDGALHWFNQLPKKVQRNWQSLNSEFISYYCSQFNESAKTRYYSAQRTDTKEHICYYLNRLNGYTRNAGVRFANGGREGRDHVRRFLKTCSDKSLQTRLGHLQVSDIHELEGMINEILKMEGRYTPSDTPSSSQRSRDPSRGRDNYRRRDERRDDRRSDGQRDGVTLAEASLSDIISELQVRESRDVRTECPSVQHYGYSDEESDHESERDYDEQDNGDYYSDDEEERHLAAANDNDRRAAADGIHGRKDNRPPKRDRQERDNGREGRFASRERRDGNRQYGPCAACGGLNHSAHYCFRRCKLCKQVHDAGKCEAFQELANLVKVKVDKTDLSPELQGLLAELEVEAECIYAFVGKCEWPDHDGNCDGNRVNSTDFEKKRGANLGGGELGDKESGLISSVMQRSGGERRLAKTVRLLPGERLGWWSSKKFDRRVRMRALVEGAVNDSRTKILLDTGANVSVISTKLARRLRVRDVPDHGRYMEVQGFTQGKQGTSRRALVKITLGWERVYEFELWVMDHSAGVEVVLGTDFMIPAGVRLDLFHAAAQLPDEIKIPLIKTKNMEGDEGYGTHVTGAPTEDLYIPAREWAEFRLQKRQPSPETHVLWIKRDKAWVPTVTRTRRGRPDYVRITNVTVKHVWYSSHRPVVQWVPFGDLPREAGYVRLDSKKYTEWQVIAYAESREPALLEKGCKLYEDWLSKQPPAVEKPDYVAPTEVQKRPIDEFAHRRDNRLTCAGLWERVLRENGERGETMVDGENDGEILDTSADDTPEPVPADFSRTLSAQTPPTRGARPGVNERYTDVSTTSSSDGTAEDGDKNKPYPRGDSEDPVSVLERTYISVAQVLTTEGSEPTGNGDDDAVEHEPNVVELEDYAQELAFLPDFTEISVTELDYSAPNVQNMALETVQQKSLVDVLKNHERIMISSGNALPQPAYGVVCDINVNGHAPIKQRARRVPLRHLRKLYELIKGMLMAGLIAFSDSQWASPIVTVMKKNGQDIRLCIDYKMVNAITAIMEYAMPLVDDLLTDLESYLWFCSLDAASGFWAIMMTLRARKISAFVCALGHFESLRMPFGLKNAPMIYQRMIDNALWGFVHPKGGWKNYAKLMQEAEEQSKQLRSTSSEVSPDLATAKTKFDPDREASVTLDPVTQLINSPIADMFVSGEPDESTLVSVFERRSFVDDICFGGETFDNCLATLDRLLSRFAECRISDSFKKSIFVQSRVDFLSHEVSPAGIRADPKKMGAITELPFPTTKKGMQSFLGALNYYSRFIQDFAVYGATLYQLKDEGF</sequence>
<feature type="compositionally biased region" description="Basic and acidic residues" evidence="2">
    <location>
        <begin position="623"/>
        <end position="673"/>
    </location>
</feature>